<accession>F6ELR8</accession>
<keyword evidence="2" id="KW-1185">Reference proteome</keyword>
<proteinExistence type="predicted"/>
<dbReference type="HOGENOM" id="CLU_3195319_0_0_11"/>
<dbReference type="KEGG" id="asd:AS9A_3071"/>
<evidence type="ECO:0000313" key="2">
    <source>
        <dbReference type="Proteomes" id="UP000009235"/>
    </source>
</evidence>
<sequence length="45" mass="5273">MRRWIPAPRTGIDMSTAEEGDRALTLGWLSIMRRWQHDQNAPSTY</sequence>
<evidence type="ECO:0000313" key="1">
    <source>
        <dbReference type="EMBL" id="AEF41516.1"/>
    </source>
</evidence>
<name>F6ELR8_HOYSD</name>
<dbReference type="AlphaFoldDB" id="F6ELR8"/>
<dbReference type="STRING" id="443218.AS9A_3071"/>
<organism evidence="1 2">
    <name type="scientific">Hoyosella subflava (strain DSM 45089 / JCM 17490 / NBRC 109087 / DQS3-9A1)</name>
    <name type="common">Amycolicicoccus subflavus</name>
    <dbReference type="NCBI Taxonomy" id="443218"/>
    <lineage>
        <taxon>Bacteria</taxon>
        <taxon>Bacillati</taxon>
        <taxon>Actinomycetota</taxon>
        <taxon>Actinomycetes</taxon>
        <taxon>Mycobacteriales</taxon>
        <taxon>Hoyosellaceae</taxon>
        <taxon>Hoyosella</taxon>
    </lineage>
</organism>
<reference evidence="1 2" key="1">
    <citation type="journal article" date="2011" name="J. Bacteriol.">
        <title>Complete genome sequence of Amycolicicoccus subflavus DQS3-9A1T, an actinomycete isolated from crude oil-polluted soil.</title>
        <authorList>
            <person name="Cai M."/>
            <person name="Chen W.M."/>
            <person name="Nie Y."/>
            <person name="Chi C.Q."/>
            <person name="Wang Y.N."/>
            <person name="Tang Y.Q."/>
            <person name="Li G.Y."/>
            <person name="Wu X.L."/>
        </authorList>
    </citation>
    <scope>NUCLEOTIDE SEQUENCE [LARGE SCALE GENOMIC DNA]</scope>
    <source>
        <strain evidence="2">DSM 45089 / DQS3-9A1</strain>
    </source>
</reference>
<protein>
    <submittedName>
        <fullName evidence="1">Uncharacterized protein</fullName>
    </submittedName>
</protein>
<dbReference type="EMBL" id="CP002786">
    <property type="protein sequence ID" value="AEF41516.1"/>
    <property type="molecule type" value="Genomic_DNA"/>
</dbReference>
<gene>
    <name evidence="1" type="ordered locus">AS9A_3071</name>
</gene>
<dbReference type="Proteomes" id="UP000009235">
    <property type="component" value="Chromosome"/>
</dbReference>